<name>A0ABT6C8G2_9MICO</name>
<protein>
    <recommendedName>
        <fullName evidence="3">Anticodon nuclease</fullName>
    </recommendedName>
</protein>
<dbReference type="EMBL" id="JAROAV010000032">
    <property type="protein sequence ID" value="MDF8265175.1"/>
    <property type="molecule type" value="Genomic_DNA"/>
</dbReference>
<accession>A0ABT6C8G2</accession>
<evidence type="ECO:0000313" key="2">
    <source>
        <dbReference type="Proteomes" id="UP001528912"/>
    </source>
</evidence>
<evidence type="ECO:0000313" key="1">
    <source>
        <dbReference type="EMBL" id="MDF8265175.1"/>
    </source>
</evidence>
<sequence>MNHHETIESLADDVLQGLASSRSGLIYASNTVGKTRLAQHLKDRDPDGVVLYNSSVEDVFTWDNERVVLQMSVVESELLEIIATQGLDGAIVKNFQAFTSDKIEPRIDFESGEISFGIHTGDDRATDGIKISRAEESIFVWCVYYSVLSAAIDTLSDSPDLRISADYDNLTLAVIDDPVSSMDDARIVTVALALADLIKRAATLNLKFLITTHHALFFNVLFNSFRWSKKDQAYMLQRGPTLGWVLKSQPHDSPFSYHLGIVKDIDLAISEGTVQRSHFNQFRTLLEKTANFLGHTGGWGDLLTGPDADLLTRVLNLYSHDRFSDLDPSLVSEEYIDALKGEFQEFLRLFRWERTA</sequence>
<keyword evidence="2" id="KW-1185">Reference proteome</keyword>
<organism evidence="1 2">
    <name type="scientific">Luteipulveratus flavus</name>
    <dbReference type="NCBI Taxonomy" id="3031728"/>
    <lineage>
        <taxon>Bacteria</taxon>
        <taxon>Bacillati</taxon>
        <taxon>Actinomycetota</taxon>
        <taxon>Actinomycetes</taxon>
        <taxon>Micrococcales</taxon>
        <taxon>Dermacoccaceae</taxon>
        <taxon>Luteipulveratus</taxon>
    </lineage>
</organism>
<comment type="caution">
    <text evidence="1">The sequence shown here is derived from an EMBL/GenBank/DDBJ whole genome shotgun (WGS) entry which is preliminary data.</text>
</comment>
<dbReference type="RefSeq" id="WP_277192500.1">
    <property type="nucleotide sequence ID" value="NZ_JAROAV010000032.1"/>
</dbReference>
<gene>
    <name evidence="1" type="ORF">P4R38_13040</name>
</gene>
<dbReference type="Proteomes" id="UP001528912">
    <property type="component" value="Unassembled WGS sequence"/>
</dbReference>
<proteinExistence type="predicted"/>
<reference evidence="1 2" key="1">
    <citation type="submission" date="2023-03" db="EMBL/GenBank/DDBJ databases">
        <title>YIM 133296 draft genome.</title>
        <authorList>
            <person name="Xiong L."/>
        </authorList>
    </citation>
    <scope>NUCLEOTIDE SEQUENCE [LARGE SCALE GENOMIC DNA]</scope>
    <source>
        <strain evidence="1 2">YIM 133296</strain>
    </source>
</reference>
<evidence type="ECO:0008006" key="3">
    <source>
        <dbReference type="Google" id="ProtNLM"/>
    </source>
</evidence>